<dbReference type="GO" id="GO:0008395">
    <property type="term" value="F:steroid hydroxylase activity"/>
    <property type="evidence" value="ECO:0007669"/>
    <property type="project" value="TreeGrafter"/>
</dbReference>
<sequence length="415" mass="46401">MSTTDAIAHPNQPALDPLLAWLRHARESSPIHHDEAQRIWQLFGHADTLRVLSDPATFSSDMSRFIPPQADFELFSRGNFVRMDPPMHRKLRDLVSQAFTPRMVSGLAPRIAALTSELLDGVGDAERFDLVGSLAYPLPVIVIAELLGIPVEDRESFRRWADSLLSREDTAALPDEAMMNRMAPTLREMNDYLLAHIRQRRARPTDDLIGKLVRAEVDGHRLEDEEIVGFVGLLLIAGHITTTALVGNAILCLDENPAAADELRADPAGIPAAIEEVLRYRPPFPRLARRTTTEVELCGKRIPADQILILWLVSANRDSAQFEDPDRFNIHRKPNPHLSFGYNIHFCLGAPLARLEAKIALEILLDRYRAIAVARDDQREFFSPTAMLSARRLPVDVQAARPKSKGEARRGLVSA</sequence>
<dbReference type="GO" id="GO:0020037">
    <property type="term" value="F:heme binding"/>
    <property type="evidence" value="ECO:0007669"/>
    <property type="project" value="InterPro"/>
</dbReference>
<dbReference type="SUPFAM" id="SSF48264">
    <property type="entry name" value="Cytochrome P450"/>
    <property type="match status" value="1"/>
</dbReference>
<protein>
    <submittedName>
        <fullName evidence="7">Cytochrome P450</fullName>
    </submittedName>
</protein>
<dbReference type="GO" id="GO:0036199">
    <property type="term" value="F:cholest-4-en-3-one 26-monooxygenase activity"/>
    <property type="evidence" value="ECO:0007669"/>
    <property type="project" value="TreeGrafter"/>
</dbReference>
<dbReference type="FunFam" id="1.10.630.10:FF:000018">
    <property type="entry name" value="Cytochrome P450 monooxygenase"/>
    <property type="match status" value="1"/>
</dbReference>
<name>A0A150QSI7_SORCE</name>
<dbReference type="GO" id="GO:0005506">
    <property type="term" value="F:iron ion binding"/>
    <property type="evidence" value="ECO:0007669"/>
    <property type="project" value="InterPro"/>
</dbReference>
<proteinExistence type="inferred from homology"/>
<dbReference type="PANTHER" id="PTHR46696:SF4">
    <property type="entry name" value="BIOTIN BIOSYNTHESIS CYTOCHROME P450"/>
    <property type="match status" value="1"/>
</dbReference>
<dbReference type="EMBL" id="JEMA01000367">
    <property type="protein sequence ID" value="KYF70953.1"/>
    <property type="molecule type" value="Genomic_DNA"/>
</dbReference>
<keyword evidence="2" id="KW-0349">Heme</keyword>
<evidence type="ECO:0000256" key="1">
    <source>
        <dbReference type="ARBA" id="ARBA00010617"/>
    </source>
</evidence>
<organism evidence="7 8">
    <name type="scientific">Sorangium cellulosum</name>
    <name type="common">Polyangium cellulosum</name>
    <dbReference type="NCBI Taxonomy" id="56"/>
    <lineage>
        <taxon>Bacteria</taxon>
        <taxon>Pseudomonadati</taxon>
        <taxon>Myxococcota</taxon>
        <taxon>Polyangia</taxon>
        <taxon>Polyangiales</taxon>
        <taxon>Polyangiaceae</taxon>
        <taxon>Sorangium</taxon>
    </lineage>
</organism>
<dbReference type="Proteomes" id="UP000075260">
    <property type="component" value="Unassembled WGS sequence"/>
</dbReference>
<evidence type="ECO:0000256" key="5">
    <source>
        <dbReference type="ARBA" id="ARBA00023004"/>
    </source>
</evidence>
<comment type="similarity">
    <text evidence="1">Belongs to the cytochrome P450 family.</text>
</comment>
<evidence type="ECO:0000256" key="4">
    <source>
        <dbReference type="ARBA" id="ARBA00023002"/>
    </source>
</evidence>
<evidence type="ECO:0000256" key="6">
    <source>
        <dbReference type="ARBA" id="ARBA00023033"/>
    </source>
</evidence>
<dbReference type="InterPro" id="IPR036396">
    <property type="entry name" value="Cyt_P450_sf"/>
</dbReference>
<dbReference type="PANTHER" id="PTHR46696">
    <property type="entry name" value="P450, PUTATIVE (EUROFUNG)-RELATED"/>
    <property type="match status" value="1"/>
</dbReference>
<dbReference type="CDD" id="cd11032">
    <property type="entry name" value="P450_EryK-like"/>
    <property type="match status" value="1"/>
</dbReference>
<evidence type="ECO:0000313" key="8">
    <source>
        <dbReference type="Proteomes" id="UP000075260"/>
    </source>
</evidence>
<keyword evidence="6" id="KW-0503">Monooxygenase</keyword>
<dbReference type="Pfam" id="PF00067">
    <property type="entry name" value="p450"/>
    <property type="match status" value="2"/>
</dbReference>
<dbReference type="AlphaFoldDB" id="A0A150QSI7"/>
<evidence type="ECO:0000313" key="7">
    <source>
        <dbReference type="EMBL" id="KYF70953.1"/>
    </source>
</evidence>
<evidence type="ECO:0000256" key="2">
    <source>
        <dbReference type="ARBA" id="ARBA00022617"/>
    </source>
</evidence>
<dbReference type="OrthoDB" id="4511384at2"/>
<dbReference type="InterPro" id="IPR002397">
    <property type="entry name" value="Cyt_P450_B"/>
</dbReference>
<dbReference type="RefSeq" id="WP_061607296.1">
    <property type="nucleotide sequence ID" value="NZ_JEMA01000367.1"/>
</dbReference>
<dbReference type="Gene3D" id="1.10.630.10">
    <property type="entry name" value="Cytochrome P450"/>
    <property type="match status" value="1"/>
</dbReference>
<accession>A0A150QSI7</accession>
<keyword evidence="5" id="KW-0408">Iron</keyword>
<comment type="caution">
    <text evidence="7">The sequence shown here is derived from an EMBL/GenBank/DDBJ whole genome shotgun (WGS) entry which is preliminary data.</text>
</comment>
<dbReference type="InterPro" id="IPR001128">
    <property type="entry name" value="Cyt_P450"/>
</dbReference>
<evidence type="ECO:0000256" key="3">
    <source>
        <dbReference type="ARBA" id="ARBA00022723"/>
    </source>
</evidence>
<keyword evidence="4" id="KW-0560">Oxidoreductase</keyword>
<dbReference type="PRINTS" id="PR00359">
    <property type="entry name" value="BP450"/>
</dbReference>
<gene>
    <name evidence="7" type="ORF">BE15_15110</name>
</gene>
<keyword evidence="3" id="KW-0479">Metal-binding</keyword>
<dbReference type="GO" id="GO:0006707">
    <property type="term" value="P:cholesterol catabolic process"/>
    <property type="evidence" value="ECO:0007669"/>
    <property type="project" value="TreeGrafter"/>
</dbReference>
<reference evidence="7 8" key="1">
    <citation type="submission" date="2014-02" db="EMBL/GenBank/DDBJ databases">
        <title>The small core and large imbalanced accessory genome model reveals a collaborative survival strategy of Sorangium cellulosum strains in nature.</title>
        <authorList>
            <person name="Han K."/>
            <person name="Peng R."/>
            <person name="Blom J."/>
            <person name="Li Y.-Z."/>
        </authorList>
    </citation>
    <scope>NUCLEOTIDE SEQUENCE [LARGE SCALE GENOMIC DNA]</scope>
    <source>
        <strain evidence="7 8">So0008-312</strain>
    </source>
</reference>